<dbReference type="PROSITE" id="PS01126">
    <property type="entry name" value="EF_TS_1"/>
    <property type="match status" value="1"/>
</dbReference>
<dbReference type="CDD" id="cd14275">
    <property type="entry name" value="UBA_EF-Ts"/>
    <property type="match status" value="1"/>
</dbReference>
<feature type="region of interest" description="Involved in Mg(2+) ion dislocation from EF-Tu" evidence="6">
    <location>
        <begin position="80"/>
        <end position="83"/>
    </location>
</feature>
<name>A0A0K8MEE5_9PROT</name>
<keyword evidence="5 6" id="KW-0648">Protein biosynthesis</keyword>
<dbReference type="HAMAP" id="MF_00050">
    <property type="entry name" value="EF_Ts"/>
    <property type="match status" value="1"/>
</dbReference>
<proteinExistence type="inferred from homology"/>
<dbReference type="PANTHER" id="PTHR11741:SF0">
    <property type="entry name" value="ELONGATION FACTOR TS, MITOCHONDRIAL"/>
    <property type="match status" value="1"/>
</dbReference>
<keyword evidence="3 6" id="KW-0963">Cytoplasm</keyword>
<evidence type="ECO:0000256" key="1">
    <source>
        <dbReference type="ARBA" id="ARBA00005532"/>
    </source>
</evidence>
<dbReference type="InterPro" id="IPR009060">
    <property type="entry name" value="UBA-like_sf"/>
</dbReference>
<reference evidence="10 11" key="1">
    <citation type="submission" date="2015-03" db="EMBL/GenBank/DDBJ databases">
        <title>Caedibacter varicaedens, whole genome shotgun sequence.</title>
        <authorList>
            <person name="Suzuki H."/>
            <person name="Dapper A.L."/>
            <person name="Gibson A.K."/>
            <person name="Jackson C."/>
            <person name="Lee H."/>
            <person name="Pejaver V.R."/>
            <person name="Doak T."/>
            <person name="Lynch M."/>
        </authorList>
    </citation>
    <scope>NUCLEOTIDE SEQUENCE [LARGE SCALE GENOMIC DNA]</scope>
</reference>
<dbReference type="GO" id="GO:0003746">
    <property type="term" value="F:translation elongation factor activity"/>
    <property type="evidence" value="ECO:0007669"/>
    <property type="project" value="UniProtKB-UniRule"/>
</dbReference>
<comment type="caution">
    <text evidence="10">The sequence shown here is derived from an EMBL/GenBank/DDBJ whole genome shotgun (WGS) entry which is preliminary data.</text>
</comment>
<dbReference type="Gene3D" id="1.10.286.20">
    <property type="match status" value="1"/>
</dbReference>
<dbReference type="NCBIfam" id="TIGR00116">
    <property type="entry name" value="tsf"/>
    <property type="match status" value="1"/>
</dbReference>
<keyword evidence="11" id="KW-1185">Reference proteome</keyword>
<dbReference type="InterPro" id="IPR001816">
    <property type="entry name" value="Transl_elong_EFTs/EF1B"/>
</dbReference>
<dbReference type="PROSITE" id="PS01127">
    <property type="entry name" value="EF_TS_2"/>
    <property type="match status" value="1"/>
</dbReference>
<dbReference type="Pfam" id="PF00889">
    <property type="entry name" value="EF_TS"/>
    <property type="match status" value="1"/>
</dbReference>
<accession>A0A0K8MEE5</accession>
<evidence type="ECO:0000256" key="4">
    <source>
        <dbReference type="ARBA" id="ARBA00022768"/>
    </source>
</evidence>
<gene>
    <name evidence="6 10" type="primary">tsf</name>
    <name evidence="10" type="ORF">Cva_01580</name>
</gene>
<organism evidence="10 11">
    <name type="scientific">Caedimonas varicaedens</name>
    <dbReference type="NCBI Taxonomy" id="1629334"/>
    <lineage>
        <taxon>Bacteria</taxon>
        <taxon>Pseudomonadati</taxon>
        <taxon>Pseudomonadota</taxon>
        <taxon>Alphaproteobacteria</taxon>
        <taxon>Holosporales</taxon>
        <taxon>Caedimonadaceae</taxon>
        <taxon>Caedimonas</taxon>
    </lineage>
</organism>
<dbReference type="InterPro" id="IPR036402">
    <property type="entry name" value="EF-Ts_dimer_sf"/>
</dbReference>
<dbReference type="AlphaFoldDB" id="A0A0K8MEE5"/>
<dbReference type="FunFam" id="1.10.286.20:FF:000001">
    <property type="entry name" value="Elongation factor Ts"/>
    <property type="match status" value="1"/>
</dbReference>
<evidence type="ECO:0000256" key="5">
    <source>
        <dbReference type="ARBA" id="ARBA00022917"/>
    </source>
</evidence>
<evidence type="ECO:0000256" key="8">
    <source>
        <dbReference type="RuleBase" id="RU000643"/>
    </source>
</evidence>
<evidence type="ECO:0000313" key="11">
    <source>
        <dbReference type="Proteomes" id="UP000036771"/>
    </source>
</evidence>
<dbReference type="InterPro" id="IPR014039">
    <property type="entry name" value="Transl_elong_EFTs/EF1B_dimer"/>
</dbReference>
<evidence type="ECO:0000256" key="6">
    <source>
        <dbReference type="HAMAP-Rule" id="MF_00050"/>
    </source>
</evidence>
<dbReference type="OrthoDB" id="9808348at2"/>
<evidence type="ECO:0000256" key="2">
    <source>
        <dbReference type="ARBA" id="ARBA00016956"/>
    </source>
</evidence>
<sequence length="309" mass="33360">MSEITAGAVKELRERTGAGMMDCKKALSETKGDMEAAIDWLRTKGLAAAAKKAGRTAAEGLVGVMTAGSTGAILEVNAETDFVARNDKFQDYIRKALHIALKHGDNLATLAAAPYSDTGRNVADELSHLIAVIGENMALRRAKVLKVKQGVVAAYIHNAIQPGMGRTGVLVALESVGDPARLETLGKHIAMHVAAAAPQAAAVDELDPEIIERERKIFSEQARASGKKEEFIEKMIEGRLRKFYEEVVLLEQIYLIDDSKRRVSQVIDDAAKEMGSAIKFGGFALFKLGEGIEREVKDFAAEVAEQLGK</sequence>
<dbReference type="Gene3D" id="3.30.479.20">
    <property type="entry name" value="Elongation factor Ts, dimerisation domain"/>
    <property type="match status" value="2"/>
</dbReference>
<dbReference type="Proteomes" id="UP000036771">
    <property type="component" value="Unassembled WGS sequence"/>
</dbReference>
<evidence type="ECO:0000256" key="7">
    <source>
        <dbReference type="RuleBase" id="RU000642"/>
    </source>
</evidence>
<dbReference type="STRING" id="1629334.Cva_01580"/>
<dbReference type="GO" id="GO:0005737">
    <property type="term" value="C:cytoplasm"/>
    <property type="evidence" value="ECO:0007669"/>
    <property type="project" value="UniProtKB-SubCell"/>
</dbReference>
<comment type="similarity">
    <text evidence="1 6 7">Belongs to the EF-Ts family.</text>
</comment>
<keyword evidence="4 6" id="KW-0251">Elongation factor</keyword>
<comment type="subcellular location">
    <subcellularLocation>
        <location evidence="6 8">Cytoplasm</location>
    </subcellularLocation>
</comment>
<dbReference type="SUPFAM" id="SSF46934">
    <property type="entry name" value="UBA-like"/>
    <property type="match status" value="1"/>
</dbReference>
<evidence type="ECO:0000259" key="9">
    <source>
        <dbReference type="Pfam" id="PF00889"/>
    </source>
</evidence>
<dbReference type="Gene3D" id="1.10.8.10">
    <property type="entry name" value="DNA helicase RuvA subunit, C-terminal domain"/>
    <property type="match status" value="1"/>
</dbReference>
<dbReference type="SUPFAM" id="SSF54713">
    <property type="entry name" value="Elongation factor Ts (EF-Ts), dimerisation domain"/>
    <property type="match status" value="1"/>
</dbReference>
<dbReference type="FunFam" id="1.10.8.10:FF:000001">
    <property type="entry name" value="Elongation factor Ts"/>
    <property type="match status" value="1"/>
</dbReference>
<evidence type="ECO:0000313" key="10">
    <source>
        <dbReference type="EMBL" id="GAO98910.1"/>
    </source>
</evidence>
<protein>
    <recommendedName>
        <fullName evidence="2 6">Elongation factor Ts</fullName>
        <shortName evidence="6">EF-Ts</shortName>
    </recommendedName>
</protein>
<comment type="function">
    <text evidence="6 7">Associates with the EF-Tu.GDP complex and induces the exchange of GDP to GTP. It remains bound to the aminoacyl-tRNA.EF-Tu.GTP complex up to the GTP hydrolysis stage on the ribosome.</text>
</comment>
<dbReference type="EMBL" id="BBVC01000101">
    <property type="protein sequence ID" value="GAO98910.1"/>
    <property type="molecule type" value="Genomic_DNA"/>
</dbReference>
<dbReference type="InterPro" id="IPR018101">
    <property type="entry name" value="Transl_elong_Ts_CS"/>
</dbReference>
<evidence type="ECO:0000256" key="3">
    <source>
        <dbReference type="ARBA" id="ARBA00022490"/>
    </source>
</evidence>
<dbReference type="PANTHER" id="PTHR11741">
    <property type="entry name" value="ELONGATION FACTOR TS"/>
    <property type="match status" value="1"/>
</dbReference>
<feature type="domain" description="Translation elongation factor EFTs/EF1B dimerisation" evidence="9">
    <location>
        <begin position="71"/>
        <end position="290"/>
    </location>
</feature>